<evidence type="ECO:0000313" key="5">
    <source>
        <dbReference type="EMBL" id="BDI28637.1"/>
    </source>
</evidence>
<dbReference type="Gene3D" id="1.10.1740.10">
    <property type="match status" value="1"/>
</dbReference>
<dbReference type="InterPro" id="IPR013324">
    <property type="entry name" value="RNA_pol_sigma_r3/r4-like"/>
</dbReference>
<dbReference type="SUPFAM" id="SSF88659">
    <property type="entry name" value="Sigma3 and sigma4 domains of RNA polymerase sigma factors"/>
    <property type="match status" value="1"/>
</dbReference>
<keyword evidence="4" id="KW-0804">Transcription</keyword>
<evidence type="ECO:0000256" key="3">
    <source>
        <dbReference type="ARBA" id="ARBA00023082"/>
    </source>
</evidence>
<dbReference type="Gene3D" id="1.10.10.10">
    <property type="entry name" value="Winged helix-like DNA-binding domain superfamily/Winged helix DNA-binding domain"/>
    <property type="match status" value="1"/>
</dbReference>
<dbReference type="Proteomes" id="UP000287394">
    <property type="component" value="Chromosome"/>
</dbReference>
<comment type="similarity">
    <text evidence="1">Belongs to the sigma-70 factor family. ECF subfamily.</text>
</comment>
<dbReference type="EMBL" id="AP025739">
    <property type="protein sequence ID" value="BDI28637.1"/>
    <property type="molecule type" value="Genomic_DNA"/>
</dbReference>
<evidence type="ECO:0000256" key="2">
    <source>
        <dbReference type="ARBA" id="ARBA00023015"/>
    </source>
</evidence>
<dbReference type="SUPFAM" id="SSF88946">
    <property type="entry name" value="Sigma2 domain of RNA polymerase sigma factors"/>
    <property type="match status" value="1"/>
</dbReference>
<evidence type="ECO:0000313" key="6">
    <source>
        <dbReference type="Proteomes" id="UP000287394"/>
    </source>
</evidence>
<name>A0A402D1H7_9BACT</name>
<dbReference type="AlphaFoldDB" id="A0A402D1H7"/>
<dbReference type="InterPro" id="IPR039425">
    <property type="entry name" value="RNA_pol_sigma-70-like"/>
</dbReference>
<dbReference type="KEGG" id="ccot:CCAX7_006880"/>
<proteinExistence type="inferred from homology"/>
<keyword evidence="6" id="KW-1185">Reference proteome</keyword>
<dbReference type="GO" id="GO:0003677">
    <property type="term" value="F:DNA binding"/>
    <property type="evidence" value="ECO:0007669"/>
    <property type="project" value="InterPro"/>
</dbReference>
<dbReference type="GO" id="GO:0016987">
    <property type="term" value="F:sigma factor activity"/>
    <property type="evidence" value="ECO:0007669"/>
    <property type="project" value="UniProtKB-KW"/>
</dbReference>
<reference evidence="5 6" key="1">
    <citation type="journal article" date="2019" name="Int. J. Syst. Evol. Microbiol.">
        <title>Capsulimonas corticalis gen. nov., sp. nov., an aerobic capsulated bacterium, of a novel bacterial order, Capsulimonadales ord. nov., of the class Armatimonadia of the phylum Armatimonadetes.</title>
        <authorList>
            <person name="Li J."/>
            <person name="Kudo C."/>
            <person name="Tonouchi A."/>
        </authorList>
    </citation>
    <scope>NUCLEOTIDE SEQUENCE [LARGE SCALE GENOMIC DNA]</scope>
    <source>
        <strain evidence="5 6">AX-7</strain>
    </source>
</reference>
<evidence type="ECO:0000256" key="4">
    <source>
        <dbReference type="ARBA" id="ARBA00023163"/>
    </source>
</evidence>
<gene>
    <name evidence="5" type="ORF">CCAX7_006880</name>
</gene>
<dbReference type="InterPro" id="IPR013249">
    <property type="entry name" value="RNA_pol_sigma70_r4_t2"/>
</dbReference>
<dbReference type="RefSeq" id="WP_119323395.1">
    <property type="nucleotide sequence ID" value="NZ_AP025739.1"/>
</dbReference>
<dbReference type="CDD" id="cd06171">
    <property type="entry name" value="Sigma70_r4"/>
    <property type="match status" value="1"/>
</dbReference>
<dbReference type="GO" id="GO:0006352">
    <property type="term" value="P:DNA-templated transcription initiation"/>
    <property type="evidence" value="ECO:0007669"/>
    <property type="project" value="InterPro"/>
</dbReference>
<protein>
    <submittedName>
        <fullName evidence="5">Uncharacterized protein</fullName>
    </submittedName>
</protein>
<dbReference type="NCBIfam" id="TIGR02937">
    <property type="entry name" value="sigma70-ECF"/>
    <property type="match status" value="1"/>
</dbReference>
<keyword evidence="3" id="KW-0731">Sigma factor</keyword>
<organism evidence="5 6">
    <name type="scientific">Capsulimonas corticalis</name>
    <dbReference type="NCBI Taxonomy" id="2219043"/>
    <lineage>
        <taxon>Bacteria</taxon>
        <taxon>Bacillati</taxon>
        <taxon>Armatimonadota</taxon>
        <taxon>Armatimonadia</taxon>
        <taxon>Capsulimonadales</taxon>
        <taxon>Capsulimonadaceae</taxon>
        <taxon>Capsulimonas</taxon>
    </lineage>
</organism>
<dbReference type="InterPro" id="IPR036388">
    <property type="entry name" value="WH-like_DNA-bd_sf"/>
</dbReference>
<sequence length="192" mass="21490">MSLREANRIRKYRNGDQAAFREIYDQYAPRVMGYLIRLTGDRADAEDMVQEVFVAAYQGRAGFGERASMLTWLLGIATRRWRDKNRKQTLRFSDPADTDESLDSLPQTGSPLESRVIAAIALDDALEQLAPEYREALLLVAGQGLTYAEAAAITGEPVGTVKWRVSVATRKLQQLLSAEDQEEPHGVPTHRP</sequence>
<dbReference type="Pfam" id="PF08281">
    <property type="entry name" value="Sigma70_r4_2"/>
    <property type="match status" value="1"/>
</dbReference>
<evidence type="ECO:0000256" key="1">
    <source>
        <dbReference type="ARBA" id="ARBA00010641"/>
    </source>
</evidence>
<dbReference type="Pfam" id="PF04542">
    <property type="entry name" value="Sigma70_r2"/>
    <property type="match status" value="1"/>
</dbReference>
<dbReference type="InterPro" id="IPR013325">
    <property type="entry name" value="RNA_pol_sigma_r2"/>
</dbReference>
<dbReference type="OrthoDB" id="9811152at2"/>
<dbReference type="InterPro" id="IPR014284">
    <property type="entry name" value="RNA_pol_sigma-70_dom"/>
</dbReference>
<dbReference type="InterPro" id="IPR007627">
    <property type="entry name" value="RNA_pol_sigma70_r2"/>
</dbReference>
<dbReference type="PANTHER" id="PTHR43133:SF62">
    <property type="entry name" value="RNA POLYMERASE SIGMA FACTOR SIGZ"/>
    <property type="match status" value="1"/>
</dbReference>
<keyword evidence="2" id="KW-0805">Transcription regulation</keyword>
<dbReference type="PANTHER" id="PTHR43133">
    <property type="entry name" value="RNA POLYMERASE ECF-TYPE SIGMA FACTO"/>
    <property type="match status" value="1"/>
</dbReference>
<accession>A0A402D1H7</accession>